<dbReference type="OrthoDB" id="2273864at2759"/>
<reference evidence="1" key="1">
    <citation type="submission" date="2021-03" db="EMBL/GenBank/DDBJ databases">
        <title>Draft genome sequence of rust myrtle Austropuccinia psidii MF-1, a brazilian biotype.</title>
        <authorList>
            <person name="Quecine M.C."/>
            <person name="Pachon D.M.R."/>
            <person name="Bonatelli M.L."/>
            <person name="Correr F.H."/>
            <person name="Franceschini L.M."/>
            <person name="Leite T.F."/>
            <person name="Margarido G.R.A."/>
            <person name="Almeida C.A."/>
            <person name="Ferrarezi J.A."/>
            <person name="Labate C.A."/>
        </authorList>
    </citation>
    <scope>NUCLEOTIDE SEQUENCE</scope>
    <source>
        <strain evidence="1">MF-1</strain>
    </source>
</reference>
<gene>
    <name evidence="1" type="ORF">O181_063068</name>
</gene>
<dbReference type="Proteomes" id="UP000765509">
    <property type="component" value="Unassembled WGS sequence"/>
</dbReference>
<dbReference type="AlphaFoldDB" id="A0A9Q3EKQ0"/>
<dbReference type="EMBL" id="AVOT02030217">
    <property type="protein sequence ID" value="MBW0523353.1"/>
    <property type="molecule type" value="Genomic_DNA"/>
</dbReference>
<dbReference type="SUPFAM" id="SSF53098">
    <property type="entry name" value="Ribonuclease H-like"/>
    <property type="match status" value="1"/>
</dbReference>
<evidence type="ECO:0000313" key="1">
    <source>
        <dbReference type="EMBL" id="MBW0523353.1"/>
    </source>
</evidence>
<evidence type="ECO:0008006" key="3">
    <source>
        <dbReference type="Google" id="ProtNLM"/>
    </source>
</evidence>
<protein>
    <recommendedName>
        <fullName evidence="3">Integrase catalytic domain-containing protein</fullName>
    </recommendedName>
</protein>
<organism evidence="1 2">
    <name type="scientific">Austropuccinia psidii MF-1</name>
    <dbReference type="NCBI Taxonomy" id="1389203"/>
    <lineage>
        <taxon>Eukaryota</taxon>
        <taxon>Fungi</taxon>
        <taxon>Dikarya</taxon>
        <taxon>Basidiomycota</taxon>
        <taxon>Pucciniomycotina</taxon>
        <taxon>Pucciniomycetes</taxon>
        <taxon>Pucciniales</taxon>
        <taxon>Sphaerophragmiaceae</taxon>
        <taxon>Austropuccinia</taxon>
    </lineage>
</organism>
<comment type="caution">
    <text evidence="1">The sequence shown here is derived from an EMBL/GenBank/DDBJ whole genome shotgun (WGS) entry which is preliminary data.</text>
</comment>
<dbReference type="InterPro" id="IPR036397">
    <property type="entry name" value="RNaseH_sf"/>
</dbReference>
<proteinExistence type="predicted"/>
<evidence type="ECO:0000313" key="2">
    <source>
        <dbReference type="Proteomes" id="UP000765509"/>
    </source>
</evidence>
<dbReference type="GO" id="GO:0003676">
    <property type="term" value="F:nucleic acid binding"/>
    <property type="evidence" value="ECO:0007669"/>
    <property type="project" value="InterPro"/>
</dbReference>
<keyword evidence="2" id="KW-1185">Reference proteome</keyword>
<accession>A0A9Q3EKQ0</accession>
<dbReference type="InterPro" id="IPR012337">
    <property type="entry name" value="RNaseH-like_sf"/>
</dbReference>
<name>A0A9Q3EKQ0_9BASI</name>
<sequence>MPKRKQEYRQEIWTYDQYSRTTIPLEVFHINWVSPLPQSGYRSYNAGLVNVERYRKPPIFLPSHKYDTAINTASLLWNRVISHTGLFKNIISDRDPKFTSAL</sequence>
<dbReference type="Gene3D" id="3.30.420.10">
    <property type="entry name" value="Ribonuclease H-like superfamily/Ribonuclease H"/>
    <property type="match status" value="1"/>
</dbReference>